<evidence type="ECO:0000313" key="2">
    <source>
        <dbReference type="Proteomes" id="UP000663824"/>
    </source>
</evidence>
<reference evidence="1" key="1">
    <citation type="submission" date="2021-02" db="EMBL/GenBank/DDBJ databases">
        <authorList>
            <person name="Nowell W R."/>
        </authorList>
    </citation>
    <scope>NUCLEOTIDE SEQUENCE</scope>
</reference>
<protein>
    <submittedName>
        <fullName evidence="1">Uncharacterized protein</fullName>
    </submittedName>
</protein>
<organism evidence="1 2">
    <name type="scientific">Rotaria magnacalcarata</name>
    <dbReference type="NCBI Taxonomy" id="392030"/>
    <lineage>
        <taxon>Eukaryota</taxon>
        <taxon>Metazoa</taxon>
        <taxon>Spiralia</taxon>
        <taxon>Gnathifera</taxon>
        <taxon>Rotifera</taxon>
        <taxon>Eurotatoria</taxon>
        <taxon>Bdelloidea</taxon>
        <taxon>Philodinida</taxon>
        <taxon>Philodinidae</taxon>
        <taxon>Rotaria</taxon>
    </lineage>
</organism>
<comment type="caution">
    <text evidence="1">The sequence shown here is derived from an EMBL/GenBank/DDBJ whole genome shotgun (WGS) entry which is preliminary data.</text>
</comment>
<gene>
    <name evidence="1" type="ORF">MBJ925_LOCUS23198</name>
</gene>
<sequence length="544" mass="64858">MTMIKQLLCQLFSGRCKLKSLRIDISNELRGGSIHYCLASNSDLSSNLIQYQLQSCNITLLRLHIQLNRICFLENLIEYVLNLEQMSVEFHSSLVFNSSWKSNVETLKKSNKNWFNKIPKLQCFSLKTFIFDDMEFVYLKWLLNRFNYVEKLQLHLKSDYLIDTGSQNIWKSFIDANFIRQYCLPDTIPNLMYFDFYICSQCQLSYNDIEKIINSFKIHSFFINHQWTNVKCLFDPIMSSQHLFSSFTNTSQFSNNQINYPFIFNWPYIDKLFSHLHPSLYLFLERFNELSPNVSCIKVYKQRSECFNESDCMMSSEILFKMRQYNEIDIPFRNVTKLQFGTHFDRSTASRMKPINRNLIREKVLAHLISMTVQLKCLLVEEFEWLLHVVQYASKELRTNALSTVRYAGFCLSSCHIGYEITNIGKHLMPFLSTYMPHLQTLCLWRPDDFPWTTIRPDYRQGRTYMISIREWLKSLQTSESIVQHVAIFEQDLCQLVKELKELTFLNIYGKIHYEKVEAYRSMVQIRFPDSRVDVEMSRFRLWL</sequence>
<dbReference type="Proteomes" id="UP000663824">
    <property type="component" value="Unassembled WGS sequence"/>
</dbReference>
<proteinExistence type="predicted"/>
<name>A0A816TTS0_9BILA</name>
<evidence type="ECO:0000313" key="1">
    <source>
        <dbReference type="EMBL" id="CAF2105424.1"/>
    </source>
</evidence>
<dbReference type="AlphaFoldDB" id="A0A816TTS0"/>
<accession>A0A816TTS0</accession>
<dbReference type="EMBL" id="CAJNRE010011889">
    <property type="protein sequence ID" value="CAF2105424.1"/>
    <property type="molecule type" value="Genomic_DNA"/>
</dbReference>